<comment type="caution">
    <text evidence="1">The sequence shown here is derived from an EMBL/GenBank/DDBJ whole genome shotgun (WGS) entry which is preliminary data.</text>
</comment>
<name>A0ACC6CG42_9BURK</name>
<gene>
    <name evidence="1" type="ORF">NYO99_20170</name>
</gene>
<evidence type="ECO:0000313" key="2">
    <source>
        <dbReference type="Proteomes" id="UP001076464"/>
    </source>
</evidence>
<keyword evidence="2" id="KW-1185">Reference proteome</keyword>
<evidence type="ECO:0000313" key="1">
    <source>
        <dbReference type="EMBL" id="MCY4747299.1"/>
    </source>
</evidence>
<protein>
    <submittedName>
        <fullName evidence="1">Penicillin acylase family protein</fullName>
    </submittedName>
</protein>
<proteinExistence type="predicted"/>
<dbReference type="EMBL" id="JAPPUY010000006">
    <property type="protein sequence ID" value="MCY4747299.1"/>
    <property type="molecule type" value="Genomic_DNA"/>
</dbReference>
<dbReference type="Proteomes" id="UP001076464">
    <property type="component" value="Unassembled WGS sequence"/>
</dbReference>
<accession>A0ACC6CG42</accession>
<sequence length="794" mass="85562">MRWLWRGLLGLGVLAGLLALGLWLALRASLAQLDGEQRMGALQAPAELQRDARGYVTLTAESRPDVARALGFVHAQERFFQMDLMRRNAAGELAALVGAKAVPLDKERRVHRFRARAEVALAALPLAEQQLLEAYAAGVNAGLAALGARPPEYLLLRQPPQPWLPADSLLVAYGMYLDLQSAQGRDDLAMGVLNASVPADWYAFLTQHSADWQAALDDSRVSAVPLPAGPLPDALRVVTTACRDCGLQDSRDIGSNNFAVDAARGRDGRALLADDMHLGLRSPGTWFKARMRWKTGAQSHDVAGATLPGTPLLIVGSNGRIAWGFTNTTSDWADVVTLRLNAAGTHYLSGGVEKPLRRVAERIDVAGADAVSHEVLESEWGPLIAGARPADGGPVAPAGVAYALRWVAHDPQGMNLRLLGLETAAGVDDALQLAAGVGVPHQNLLVADASGRIAWTVIGAIPRRTGGEDMDRPQDWSDGRPRWQGYLDAARQPRLADPADGRLWTANSRMIGGDALKLLGNGGYDLGARGQQIRDRLRAQAQFDEAGLHDIQLDHRALFLQRWRELLLARVLTPEFVAAHGLADYRAEVERSADAARPDAVGYLLVRAFREQALQQVFAPLAARLEAQGLKLRDLKLAPETPGWALIQAARPDTVPGAFKGWPELLQQAVLTSHAALLKQHGSLAAATWGADNPTNARHPLSQAVPALSRWLDQASQGMAGDAHMPRVQRRGHGQSERMVVSPGHEEQGLLVIPGGQSGHPLSPFYRSDHTTWLAGEALPFLPGEAAHRLVLRP</sequence>
<organism evidence="1 2">
    <name type="scientific">Roseateles hydrophilus</name>
    <dbReference type="NCBI Taxonomy" id="2975054"/>
    <lineage>
        <taxon>Bacteria</taxon>
        <taxon>Pseudomonadati</taxon>
        <taxon>Pseudomonadota</taxon>
        <taxon>Betaproteobacteria</taxon>
        <taxon>Burkholderiales</taxon>
        <taxon>Sphaerotilaceae</taxon>
        <taxon>Roseateles</taxon>
    </lineage>
</organism>
<reference evidence="1" key="1">
    <citation type="submission" date="2022-08" db="EMBL/GenBank/DDBJ databases">
        <title>Genome sequencing of Pelomonas sp. UHG3.</title>
        <authorList>
            <person name="So Y."/>
        </authorList>
    </citation>
    <scope>NUCLEOTIDE SEQUENCE</scope>
    <source>
        <strain evidence="1">UHG3</strain>
    </source>
</reference>